<keyword evidence="2 9" id="KW-0963">Cytoplasm</keyword>
<comment type="caution">
    <text evidence="9">Lacks conserved residue(s) required for the propagation of feature annotation.</text>
</comment>
<feature type="binding site" evidence="9">
    <location>
        <position position="113"/>
    </location>
    <ligand>
        <name>substrate</name>
    </ligand>
</feature>
<evidence type="ECO:0000256" key="10">
    <source>
        <dbReference type="RuleBase" id="RU003835"/>
    </source>
</evidence>
<evidence type="ECO:0000256" key="3">
    <source>
        <dbReference type="ARBA" id="ARBA00022679"/>
    </source>
</evidence>
<dbReference type="EC" id="2.7.2.1" evidence="9"/>
<organism evidence="11">
    <name type="scientific">uncultured Desulfobacterium sp</name>
    <dbReference type="NCBI Taxonomy" id="201089"/>
    <lineage>
        <taxon>Bacteria</taxon>
        <taxon>Pseudomonadati</taxon>
        <taxon>Thermodesulfobacteriota</taxon>
        <taxon>Desulfobacteria</taxon>
        <taxon>Desulfobacterales</taxon>
        <taxon>Desulfobacteriaceae</taxon>
        <taxon>Desulfobacterium</taxon>
        <taxon>environmental samples</taxon>
    </lineage>
</organism>
<reference evidence="11" key="1">
    <citation type="journal article" date="2011" name="Environ. Microbiol.">
        <title>Genomic insights into the metabolic potential of the polycyclic aromatic hydrocarbon degrading sulfate-reducing Deltaproteobacterium N47.</title>
        <authorList>
            <person name="Bergmann F."/>
            <person name="Selesi D."/>
            <person name="Weinmaier T."/>
            <person name="Tischler P."/>
            <person name="Rattei T."/>
            <person name="Meckenstock R.U."/>
        </authorList>
    </citation>
    <scope>NUCLEOTIDE SEQUENCE</scope>
</reference>
<dbReference type="GO" id="GO:0005524">
    <property type="term" value="F:ATP binding"/>
    <property type="evidence" value="ECO:0007669"/>
    <property type="project" value="UniProtKB-KW"/>
</dbReference>
<dbReference type="Gene3D" id="3.30.420.40">
    <property type="match status" value="2"/>
</dbReference>
<comment type="similarity">
    <text evidence="1 9 10">Belongs to the acetokinase family.</text>
</comment>
<comment type="subunit">
    <text evidence="9">Homodimer.</text>
</comment>
<dbReference type="GO" id="GO:0005829">
    <property type="term" value="C:cytosol"/>
    <property type="evidence" value="ECO:0007669"/>
    <property type="project" value="TreeGrafter"/>
</dbReference>
<feature type="active site" description="Proton donor/acceptor" evidence="9">
    <location>
        <position position="170"/>
    </location>
</feature>
<keyword evidence="5 9" id="KW-0547">Nucleotide-binding</keyword>
<keyword evidence="4 9" id="KW-0479">Metal-binding</keyword>
<dbReference type="HAMAP" id="MF_00020">
    <property type="entry name" value="Acetate_kinase"/>
    <property type="match status" value="1"/>
</dbReference>
<accession>E1YME9</accession>
<dbReference type="GO" id="GO:0006083">
    <property type="term" value="P:acetate metabolic process"/>
    <property type="evidence" value="ECO:0007669"/>
    <property type="project" value="TreeGrafter"/>
</dbReference>
<dbReference type="GO" id="GO:0008776">
    <property type="term" value="F:acetate kinase activity"/>
    <property type="evidence" value="ECO:0007669"/>
    <property type="project" value="UniProtKB-UniRule"/>
</dbReference>
<comment type="cofactor">
    <cofactor evidence="9">
        <name>Mg(2+)</name>
        <dbReference type="ChEBI" id="CHEBI:18420"/>
    </cofactor>
    <cofactor evidence="9">
        <name>Mn(2+)</name>
        <dbReference type="ChEBI" id="CHEBI:29035"/>
    </cofactor>
    <text evidence="9">Mg(2+). Can also accept Mn(2+).</text>
</comment>
<evidence type="ECO:0000256" key="7">
    <source>
        <dbReference type="ARBA" id="ARBA00022840"/>
    </source>
</evidence>
<feature type="site" description="Transition state stabilizer" evidence="9">
    <location>
        <position position="201"/>
    </location>
</feature>
<name>E1YME9_9BACT</name>
<dbReference type="PANTHER" id="PTHR21060:SF21">
    <property type="entry name" value="ACETATE KINASE"/>
    <property type="match status" value="1"/>
</dbReference>
<evidence type="ECO:0000256" key="6">
    <source>
        <dbReference type="ARBA" id="ARBA00022777"/>
    </source>
</evidence>
<keyword evidence="3 9" id="KW-0808">Transferase</keyword>
<sequence length="430" mass="46955">MIRSTDGKKMNKITMPKESLIKTANPLILTINGGSSSIKFALFEAGDPLKRILEGTIERIGLSNATFRVKSSNQADNFSRLIAAPDHTAAVGVLMDWIEQHSGLDTLTAVGHRVVHGGPKYSKPQRITSEMVEELQRLSPFDPEHLPEEILLTGAFHRRFPDLHQVACFDTAFHHNLPRVARLLPIPRRYEEQGVRRYGFHGLSYAFLMGELARLAGKESAQGRIILAHLGNGASLAAVHDGKSIDTSMSFTPAAGVPMSTRSGDIDPGLLWYLARTEKMSAKQFNKMVNFQSGLLGVSETSSDMHDLLELEKQDDRAAEAVALFCYQIKKCIGAFAAALGGLDTIVFAGGIGENAPIVRARICDGLEFLGIELKEKRNVANAGVISATTSRVAIRVIHTDEELMIARSVCHALGLGMANEKRKFENATK</sequence>
<protein>
    <recommendedName>
        <fullName evidence="9">Acetate kinase</fullName>
        <ecNumber evidence="9">2.7.2.1</ecNumber>
    </recommendedName>
    <alternativeName>
        <fullName evidence="9">Acetokinase</fullName>
    </alternativeName>
</protein>
<feature type="binding site" evidence="9">
    <location>
        <begin position="229"/>
        <end position="233"/>
    </location>
    <ligand>
        <name>ATP</name>
        <dbReference type="ChEBI" id="CHEBI:30616"/>
    </ligand>
</feature>
<evidence type="ECO:0000313" key="11">
    <source>
        <dbReference type="EMBL" id="CBX31743.1"/>
    </source>
</evidence>
<comment type="subcellular location">
    <subcellularLocation>
        <location evidence="9">Cytoplasm</location>
    </subcellularLocation>
</comment>
<dbReference type="PIRSF" id="PIRSF000722">
    <property type="entry name" value="Acetate_prop_kin"/>
    <property type="match status" value="1"/>
</dbReference>
<dbReference type="AlphaFoldDB" id="E1YME9"/>
<feature type="binding site" evidence="9">
    <location>
        <position position="32"/>
    </location>
    <ligand>
        <name>Mg(2+)</name>
        <dbReference type="ChEBI" id="CHEBI:18420"/>
    </ligand>
</feature>
<dbReference type="PROSITE" id="PS01075">
    <property type="entry name" value="ACETATE_KINASE_1"/>
    <property type="match status" value="1"/>
</dbReference>
<dbReference type="UniPathway" id="UPA00340">
    <property type="reaction ID" value="UER00458"/>
</dbReference>
<dbReference type="NCBIfam" id="TIGR00016">
    <property type="entry name" value="ackA"/>
    <property type="match status" value="1"/>
</dbReference>
<evidence type="ECO:0000256" key="9">
    <source>
        <dbReference type="HAMAP-Rule" id="MF_00020"/>
    </source>
</evidence>
<dbReference type="GO" id="GO:0006085">
    <property type="term" value="P:acetyl-CoA biosynthetic process"/>
    <property type="evidence" value="ECO:0007669"/>
    <property type="project" value="UniProtKB-UniRule"/>
</dbReference>
<comment type="pathway">
    <text evidence="9">Metabolic intermediate biosynthesis; acetyl-CoA biosynthesis; acetyl-CoA from acetate: step 1/2.</text>
</comment>
<dbReference type="PRINTS" id="PR00471">
    <property type="entry name" value="ACETATEKNASE"/>
</dbReference>
<evidence type="ECO:0000256" key="5">
    <source>
        <dbReference type="ARBA" id="ARBA00022741"/>
    </source>
</evidence>
<dbReference type="SUPFAM" id="SSF53067">
    <property type="entry name" value="Actin-like ATPase domain"/>
    <property type="match status" value="2"/>
</dbReference>
<dbReference type="EMBL" id="FR695879">
    <property type="protein sequence ID" value="CBX31743.1"/>
    <property type="molecule type" value="Genomic_DNA"/>
</dbReference>
<dbReference type="InterPro" id="IPR023865">
    <property type="entry name" value="Aliphatic_acid_kinase_CS"/>
</dbReference>
<feature type="binding site" evidence="9">
    <location>
        <position position="402"/>
    </location>
    <ligand>
        <name>Mg(2+)</name>
        <dbReference type="ChEBI" id="CHEBI:18420"/>
    </ligand>
</feature>
<evidence type="ECO:0000256" key="4">
    <source>
        <dbReference type="ARBA" id="ARBA00022723"/>
    </source>
</evidence>
<dbReference type="Pfam" id="PF00871">
    <property type="entry name" value="Acetate_kinase"/>
    <property type="match status" value="1"/>
</dbReference>
<dbReference type="PANTHER" id="PTHR21060">
    <property type="entry name" value="ACETATE KINASE"/>
    <property type="match status" value="1"/>
</dbReference>
<evidence type="ECO:0000256" key="1">
    <source>
        <dbReference type="ARBA" id="ARBA00008748"/>
    </source>
</evidence>
<evidence type="ECO:0000256" key="2">
    <source>
        <dbReference type="ARBA" id="ARBA00022490"/>
    </source>
</evidence>
<feature type="binding site" evidence="9">
    <location>
        <begin position="351"/>
        <end position="355"/>
    </location>
    <ligand>
        <name>ATP</name>
        <dbReference type="ChEBI" id="CHEBI:30616"/>
    </ligand>
</feature>
<proteinExistence type="inferred from homology"/>
<dbReference type="GO" id="GO:0000287">
    <property type="term" value="F:magnesium ion binding"/>
    <property type="evidence" value="ECO:0007669"/>
    <property type="project" value="UniProtKB-UniRule"/>
</dbReference>
<comment type="catalytic activity">
    <reaction evidence="9">
        <text>acetate + ATP = acetyl phosphate + ADP</text>
        <dbReference type="Rhea" id="RHEA:11352"/>
        <dbReference type="ChEBI" id="CHEBI:22191"/>
        <dbReference type="ChEBI" id="CHEBI:30089"/>
        <dbReference type="ChEBI" id="CHEBI:30616"/>
        <dbReference type="ChEBI" id="CHEBI:456216"/>
        <dbReference type="EC" id="2.7.2.1"/>
    </reaction>
</comment>
<comment type="function">
    <text evidence="9">Catalyzes the formation of acetyl phosphate from acetate and ATP. Can also catalyze the reverse reaction.</text>
</comment>
<evidence type="ECO:0000256" key="8">
    <source>
        <dbReference type="ARBA" id="ARBA00022842"/>
    </source>
</evidence>
<keyword evidence="7 9" id="KW-0067">ATP-binding</keyword>
<dbReference type="PROSITE" id="PS01076">
    <property type="entry name" value="ACETATE_KINASE_2"/>
    <property type="match status" value="1"/>
</dbReference>
<keyword evidence="6 9" id="KW-0418">Kinase</keyword>
<dbReference type="InterPro" id="IPR004372">
    <property type="entry name" value="Ac/propionate_kinase"/>
</dbReference>
<gene>
    <name evidence="9" type="primary">ackA</name>
    <name evidence="11" type="ORF">N47_N25680</name>
</gene>
<dbReference type="InterPro" id="IPR000890">
    <property type="entry name" value="Aliphatic_acid_kin_short-chain"/>
</dbReference>
<feature type="binding site" evidence="9">
    <location>
        <position position="39"/>
    </location>
    <ligand>
        <name>ATP</name>
        <dbReference type="ChEBI" id="CHEBI:30616"/>
    </ligand>
</feature>
<feature type="site" description="Transition state stabilizer" evidence="9">
    <location>
        <position position="262"/>
    </location>
</feature>
<dbReference type="InterPro" id="IPR043129">
    <property type="entry name" value="ATPase_NBD"/>
</dbReference>
<keyword evidence="8 9" id="KW-0460">Magnesium</keyword>